<gene>
    <name evidence="2" type="ORF">HGG82_10495</name>
</gene>
<accession>A0A847R7J7</accession>
<proteinExistence type="predicted"/>
<dbReference type="Proteomes" id="UP000586067">
    <property type="component" value="Unassembled WGS sequence"/>
</dbReference>
<organism evidence="2 3">
    <name type="scientific">Marinomonas profundi</name>
    <dbReference type="NCBI Taxonomy" id="2726122"/>
    <lineage>
        <taxon>Bacteria</taxon>
        <taxon>Pseudomonadati</taxon>
        <taxon>Pseudomonadota</taxon>
        <taxon>Gammaproteobacteria</taxon>
        <taxon>Oceanospirillales</taxon>
        <taxon>Oceanospirillaceae</taxon>
        <taxon>Marinomonas</taxon>
    </lineage>
</organism>
<reference evidence="2 3" key="1">
    <citation type="submission" date="2020-04" db="EMBL/GenBank/DDBJ databases">
        <title>Marinomonas sp. M1K-6 isolated from the deep seawater of the Mariana Trench.</title>
        <authorList>
            <person name="Li Y."/>
        </authorList>
    </citation>
    <scope>NUCLEOTIDE SEQUENCE [LARGE SCALE GENOMIC DNA]</scope>
    <source>
        <strain evidence="2 3">M1K-6</strain>
    </source>
</reference>
<comment type="caution">
    <text evidence="2">The sequence shown here is derived from an EMBL/GenBank/DDBJ whole genome shotgun (WGS) entry which is preliminary data.</text>
</comment>
<evidence type="ECO:0000313" key="3">
    <source>
        <dbReference type="Proteomes" id="UP000586067"/>
    </source>
</evidence>
<sequence>MSQITSLEQLNELYDKPHPLALDKEINQLEQHAIRFIEHSPFALISTTDPRGFADISPRGGNPDFIKVLDNNTIAFADAGGNNRLDSLKNIIANAEIGVLLMIPGIGEVLRLKGTATLHTDNALLEQFTDNKTPKLVVKIHVNTLYFHCPRAIALAKIWHQDSHIDRAFLPSLLRIIQDQSNDTQTQPITG</sequence>
<dbReference type="RefSeq" id="WP_168825461.1">
    <property type="nucleotide sequence ID" value="NZ_CP073013.1"/>
</dbReference>
<dbReference type="NCBIfam" id="TIGR04025">
    <property type="entry name" value="PPOX_FMN_DR2398"/>
    <property type="match status" value="1"/>
</dbReference>
<dbReference type="Gene3D" id="2.30.110.10">
    <property type="entry name" value="Electron Transport, Fmn-binding Protein, Chain A"/>
    <property type="match status" value="1"/>
</dbReference>
<name>A0A847R7J7_9GAMM</name>
<dbReference type="PANTHER" id="PTHR42815">
    <property type="entry name" value="FAD-BINDING, PUTATIVE (AFU_ORTHOLOGUE AFUA_6G07600)-RELATED"/>
    <property type="match status" value="1"/>
</dbReference>
<keyword evidence="3" id="KW-1185">Reference proteome</keyword>
<protein>
    <submittedName>
        <fullName evidence="2">Pyridoxamine 5'-phosphate oxidase family protein</fullName>
    </submittedName>
</protein>
<dbReference type="InterPro" id="IPR011576">
    <property type="entry name" value="Pyridox_Oxase_N"/>
</dbReference>
<dbReference type="AlphaFoldDB" id="A0A847R7J7"/>
<dbReference type="SUPFAM" id="SSF50475">
    <property type="entry name" value="FMN-binding split barrel"/>
    <property type="match status" value="1"/>
</dbReference>
<dbReference type="Pfam" id="PF01243">
    <property type="entry name" value="PNPOx_N"/>
    <property type="match status" value="1"/>
</dbReference>
<feature type="domain" description="Pyridoxamine 5'-phosphate oxidase N-terminal" evidence="1">
    <location>
        <begin position="32"/>
        <end position="148"/>
    </location>
</feature>
<dbReference type="EMBL" id="JABAEK010000010">
    <property type="protein sequence ID" value="NLQ18056.1"/>
    <property type="molecule type" value="Genomic_DNA"/>
</dbReference>
<evidence type="ECO:0000313" key="2">
    <source>
        <dbReference type="EMBL" id="NLQ18056.1"/>
    </source>
</evidence>
<dbReference type="InterPro" id="IPR024029">
    <property type="entry name" value="Pyridox_Oxase_FMN-dep"/>
</dbReference>
<evidence type="ECO:0000259" key="1">
    <source>
        <dbReference type="Pfam" id="PF01243"/>
    </source>
</evidence>
<dbReference type="PANTHER" id="PTHR42815:SF2">
    <property type="entry name" value="FAD-BINDING, PUTATIVE (AFU_ORTHOLOGUE AFUA_6G07600)-RELATED"/>
    <property type="match status" value="1"/>
</dbReference>
<dbReference type="InterPro" id="IPR012349">
    <property type="entry name" value="Split_barrel_FMN-bd"/>
</dbReference>